<dbReference type="Proteomes" id="UP000264002">
    <property type="component" value="Unassembled WGS sequence"/>
</dbReference>
<evidence type="ECO:0000313" key="3">
    <source>
        <dbReference type="Proteomes" id="UP000264002"/>
    </source>
</evidence>
<comment type="caution">
    <text evidence="2">The sequence shown here is derived from an EMBL/GenBank/DDBJ whole genome shotgun (WGS) entry which is preliminary data.</text>
</comment>
<feature type="compositionally biased region" description="Low complexity" evidence="1">
    <location>
        <begin position="82"/>
        <end position="91"/>
    </location>
</feature>
<reference evidence="2 3" key="2">
    <citation type="submission" date="2018-09" db="EMBL/GenBank/DDBJ databases">
        <title>Genome of Sphaerochaeta halotolerans strain 4-11.</title>
        <authorList>
            <person name="Nazina T.N."/>
            <person name="Sokolova D.S."/>
        </authorList>
    </citation>
    <scope>NUCLEOTIDE SEQUENCE [LARGE SCALE GENOMIC DNA]</scope>
    <source>
        <strain evidence="2 3">4-11</strain>
    </source>
</reference>
<proteinExistence type="predicted"/>
<sequence>MGCSQREICASASVSQKTVVKVQKQASKLGMNWSLDDSATDRILEQRLFPKERAVSAKRMPDYEYIRKELLRNGVNKKLLWTGSSTTPTRSTSKRWMKTMTGWKR</sequence>
<keyword evidence="3" id="KW-1185">Reference proteome</keyword>
<evidence type="ECO:0000313" key="2">
    <source>
        <dbReference type="EMBL" id="RFU94289.1"/>
    </source>
</evidence>
<feature type="compositionally biased region" description="Basic residues" evidence="1">
    <location>
        <begin position="92"/>
        <end position="105"/>
    </location>
</feature>
<dbReference type="EMBL" id="QUWK01000010">
    <property type="protein sequence ID" value="RFU94289.1"/>
    <property type="molecule type" value="Genomic_DNA"/>
</dbReference>
<protein>
    <recommendedName>
        <fullName evidence="4">HTH IS408-type domain-containing protein</fullName>
    </recommendedName>
</protein>
<dbReference type="AlphaFoldDB" id="A0A372MET8"/>
<organism evidence="2 3">
    <name type="scientific">Sphaerochaeta halotolerans</name>
    <dbReference type="NCBI Taxonomy" id="2293840"/>
    <lineage>
        <taxon>Bacteria</taxon>
        <taxon>Pseudomonadati</taxon>
        <taxon>Spirochaetota</taxon>
        <taxon>Spirochaetia</taxon>
        <taxon>Spirochaetales</taxon>
        <taxon>Sphaerochaetaceae</taxon>
        <taxon>Sphaerochaeta</taxon>
    </lineage>
</organism>
<dbReference type="RefSeq" id="WP_117330857.1">
    <property type="nucleotide sequence ID" value="NZ_QUWK01000010.1"/>
</dbReference>
<accession>A0A372MET8</accession>
<name>A0A372MET8_9SPIR</name>
<feature type="region of interest" description="Disordered" evidence="1">
    <location>
        <begin position="82"/>
        <end position="105"/>
    </location>
</feature>
<evidence type="ECO:0008006" key="4">
    <source>
        <dbReference type="Google" id="ProtNLM"/>
    </source>
</evidence>
<gene>
    <name evidence="2" type="ORF">DYP60_09955</name>
</gene>
<evidence type="ECO:0000256" key="1">
    <source>
        <dbReference type="SAM" id="MobiDB-lite"/>
    </source>
</evidence>
<reference evidence="3" key="1">
    <citation type="submission" date="2018-08" db="EMBL/GenBank/DDBJ databases">
        <authorList>
            <person name="Grouzdev D.S."/>
            <person name="Krutkina M.S."/>
        </authorList>
    </citation>
    <scope>NUCLEOTIDE SEQUENCE [LARGE SCALE GENOMIC DNA]</scope>
    <source>
        <strain evidence="3">4-11</strain>
    </source>
</reference>